<reference evidence="2" key="1">
    <citation type="journal article" date="2023" name="G3 (Bethesda)">
        <title>Whole genome assemblies of Zophobas morio and Tenebrio molitor.</title>
        <authorList>
            <person name="Kaur S."/>
            <person name="Stinson S.A."/>
            <person name="diCenzo G.C."/>
        </authorList>
    </citation>
    <scope>NUCLEOTIDE SEQUENCE</scope>
    <source>
        <strain evidence="2">QUZm001</strain>
    </source>
</reference>
<evidence type="ECO:0000313" key="2">
    <source>
        <dbReference type="EMBL" id="KAJ3655721.1"/>
    </source>
</evidence>
<feature type="compositionally biased region" description="Basic and acidic residues" evidence="1">
    <location>
        <begin position="1"/>
        <end position="11"/>
    </location>
</feature>
<organism evidence="2 3">
    <name type="scientific">Zophobas morio</name>
    <dbReference type="NCBI Taxonomy" id="2755281"/>
    <lineage>
        <taxon>Eukaryota</taxon>
        <taxon>Metazoa</taxon>
        <taxon>Ecdysozoa</taxon>
        <taxon>Arthropoda</taxon>
        <taxon>Hexapoda</taxon>
        <taxon>Insecta</taxon>
        <taxon>Pterygota</taxon>
        <taxon>Neoptera</taxon>
        <taxon>Endopterygota</taxon>
        <taxon>Coleoptera</taxon>
        <taxon>Polyphaga</taxon>
        <taxon>Cucujiformia</taxon>
        <taxon>Tenebrionidae</taxon>
        <taxon>Zophobas</taxon>
    </lineage>
</organism>
<dbReference type="AlphaFoldDB" id="A0AA38IKB7"/>
<dbReference type="Proteomes" id="UP001168821">
    <property type="component" value="Unassembled WGS sequence"/>
</dbReference>
<feature type="region of interest" description="Disordered" evidence="1">
    <location>
        <begin position="1"/>
        <end position="26"/>
    </location>
</feature>
<accession>A0AA38IKB7</accession>
<evidence type="ECO:0000256" key="1">
    <source>
        <dbReference type="SAM" id="MobiDB-lite"/>
    </source>
</evidence>
<dbReference type="EMBL" id="JALNTZ010000004">
    <property type="protein sequence ID" value="KAJ3655721.1"/>
    <property type="molecule type" value="Genomic_DNA"/>
</dbReference>
<sequence>MKESDHEEGRTDTSAGGQSNPTDLSPVFIGPNLPTYSTWNWNSTGNVCAQSRIGAPPLADPINSSALEECFLTLPPWTPHGRASHQVSARDRFDPTPHERRSWPAATKGRSVASRPVKERLSVTPPLIHNLDSCKGYSYCT</sequence>
<protein>
    <submittedName>
        <fullName evidence="2">Uncharacterized protein</fullName>
    </submittedName>
</protein>
<feature type="compositionally biased region" description="Basic and acidic residues" evidence="1">
    <location>
        <begin position="88"/>
        <end position="102"/>
    </location>
</feature>
<proteinExistence type="predicted"/>
<comment type="caution">
    <text evidence="2">The sequence shown here is derived from an EMBL/GenBank/DDBJ whole genome shotgun (WGS) entry which is preliminary data.</text>
</comment>
<feature type="region of interest" description="Disordered" evidence="1">
    <location>
        <begin position="81"/>
        <end position="116"/>
    </location>
</feature>
<feature type="compositionally biased region" description="Polar residues" evidence="1">
    <location>
        <begin position="12"/>
        <end position="23"/>
    </location>
</feature>
<evidence type="ECO:0000313" key="3">
    <source>
        <dbReference type="Proteomes" id="UP001168821"/>
    </source>
</evidence>
<gene>
    <name evidence="2" type="ORF">Zmor_014841</name>
</gene>
<keyword evidence="3" id="KW-1185">Reference proteome</keyword>
<name>A0AA38IKB7_9CUCU</name>